<sequence>MLTANERDGKADAWRDYQQILSELGLIVSTKLSTKLVLTDVAKAFVAGVVSFKRLVQMQVFRYQYPNGQKHDRSKAIRDALHGSGITVPDSLIDLHVQSGVLIKPGVLILQVLLGLLELGEDPSLSADECRAILLPCKTNDDWEAALTDVLKARSLSLDLSSAHSETRLRRNIQDWFKILDQTGLFETDGRTTIALSEGAKNDAANLKAMCQEQTKAESFWLPRGHDIADRLSWFQSFGSYDFTFENVRNVAASEQSGSDDNSQAEELFQDERPTTNGPVRLIDFDPSQLFTRDAPDPSSTVQDLAQSVLDGAMKRHAKTVLHDQIVLRFAERYLAQGAQVKVDPNSVDLFVKWGPNKAAIFEVKTVSQRSLSTRMRLAVGQVKEYAYRLRTDAGEEPEQAIIIDRPVDADSWQRGFLNDYLGIGLICSLPPTEKIYAPSDSSTSSSWAASKDVHNH</sequence>
<feature type="region of interest" description="Disordered" evidence="1">
    <location>
        <begin position="438"/>
        <end position="457"/>
    </location>
</feature>
<comment type="caution">
    <text evidence="2">The sequence shown here is derived from an EMBL/GenBank/DDBJ whole genome shotgun (WGS) entry which is preliminary data.</text>
</comment>
<proteinExistence type="predicted"/>
<feature type="region of interest" description="Disordered" evidence="1">
    <location>
        <begin position="254"/>
        <end position="279"/>
    </location>
</feature>
<accession>A0ABY2X5W9</accession>
<evidence type="ECO:0000256" key="1">
    <source>
        <dbReference type="SAM" id="MobiDB-lite"/>
    </source>
</evidence>
<dbReference type="Proteomes" id="UP001191082">
    <property type="component" value="Unassembled WGS sequence"/>
</dbReference>
<reference evidence="2 3" key="1">
    <citation type="submission" date="2019-05" db="EMBL/GenBank/DDBJ databases">
        <title>Marivita sp. nov. isolated from sea sediment.</title>
        <authorList>
            <person name="Kim W."/>
        </authorList>
    </citation>
    <scope>NUCLEOTIDE SEQUENCE [LARGE SCALE GENOMIC DNA]</scope>
    <source>
        <strain evidence="2 3">CAU 1492</strain>
    </source>
</reference>
<feature type="compositionally biased region" description="Low complexity" evidence="1">
    <location>
        <begin position="438"/>
        <end position="451"/>
    </location>
</feature>
<dbReference type="EMBL" id="VCPC01000004">
    <property type="protein sequence ID" value="TMV10849.1"/>
    <property type="molecule type" value="Genomic_DNA"/>
</dbReference>
<name>A0ABY2X5W9_9RHOB</name>
<organism evidence="2 3">
    <name type="scientific">Arenibacterium halophilum</name>
    <dbReference type="NCBI Taxonomy" id="2583821"/>
    <lineage>
        <taxon>Bacteria</taxon>
        <taxon>Pseudomonadati</taxon>
        <taxon>Pseudomonadota</taxon>
        <taxon>Alphaproteobacteria</taxon>
        <taxon>Rhodobacterales</taxon>
        <taxon>Paracoccaceae</taxon>
        <taxon>Arenibacterium</taxon>
    </lineage>
</organism>
<protein>
    <recommendedName>
        <fullName evidence="4">Protein NO VEIN C-terminal domain-containing protein</fullName>
    </recommendedName>
</protein>
<gene>
    <name evidence="2" type="ORF">FGK64_19005</name>
</gene>
<evidence type="ECO:0000313" key="2">
    <source>
        <dbReference type="EMBL" id="TMV10849.1"/>
    </source>
</evidence>
<evidence type="ECO:0008006" key="4">
    <source>
        <dbReference type="Google" id="ProtNLM"/>
    </source>
</evidence>
<keyword evidence="3" id="KW-1185">Reference proteome</keyword>
<evidence type="ECO:0000313" key="3">
    <source>
        <dbReference type="Proteomes" id="UP001191082"/>
    </source>
</evidence>
<dbReference type="RefSeq" id="WP_138865421.1">
    <property type="nucleotide sequence ID" value="NZ_VCPC01000004.1"/>
</dbReference>